<dbReference type="RefSeq" id="WP_285149594.1">
    <property type="nucleotide sequence ID" value="NZ_JASSOM010000073.1"/>
</dbReference>
<accession>A0AAP4FXI0</accession>
<name>A0AAP4FXI0_9ENTR</name>
<dbReference type="AlphaFoldDB" id="A0AAP4FXI0"/>
<evidence type="ECO:0000313" key="1">
    <source>
        <dbReference type="EMBL" id="MDK9365410.1"/>
    </source>
</evidence>
<dbReference type="GO" id="GO:0006629">
    <property type="term" value="P:lipid metabolic process"/>
    <property type="evidence" value="ECO:0007669"/>
    <property type="project" value="InterPro"/>
</dbReference>
<dbReference type="Gene3D" id="3.20.20.190">
    <property type="entry name" value="Phosphatidylinositol (PI) phosphodiesterase"/>
    <property type="match status" value="1"/>
</dbReference>
<comment type="caution">
    <text evidence="1">The sequence shown here is derived from an EMBL/GenBank/DDBJ whole genome shotgun (WGS) entry which is preliminary data.</text>
</comment>
<dbReference type="SUPFAM" id="SSF51695">
    <property type="entry name" value="PLC-like phosphodiesterases"/>
    <property type="match status" value="1"/>
</dbReference>
<proteinExistence type="predicted"/>
<reference evidence="1 2" key="1">
    <citation type="submission" date="2023-06" db="EMBL/GenBank/DDBJ databases">
        <title>Identification and characterization of antibiotic-resistant Gram-negative bacteria.</title>
        <authorList>
            <person name="Cho G.-S."/>
            <person name="Lee J."/>
            <person name="Tai E."/>
            <person name="Jeong S."/>
            <person name="Kim I."/>
            <person name="Kim B.-E."/>
            <person name="Jeong M.-I."/>
            <person name="Oh K.-K."/>
            <person name="Franz C.M.A.P."/>
        </authorList>
    </citation>
    <scope>NUCLEOTIDE SEQUENCE [LARGE SCALE GENOMIC DNA]</scope>
    <source>
        <strain evidence="1 2">V106_12</strain>
    </source>
</reference>
<dbReference type="EMBL" id="JASSOM010000073">
    <property type="protein sequence ID" value="MDK9365410.1"/>
    <property type="molecule type" value="Genomic_DNA"/>
</dbReference>
<gene>
    <name evidence="1" type="ORF">QQF32_19620</name>
</gene>
<keyword evidence="2" id="KW-1185">Reference proteome</keyword>
<dbReference type="Proteomes" id="UP001223214">
    <property type="component" value="Unassembled WGS sequence"/>
</dbReference>
<sequence>MQILAHRGIWLSPAEKNSRGALLSALESGFGIETDIRDLDGELVISHDMPGKNALLLKTLLEDYRRIGSTATLALNIKSDGLTLSLDNLLKEYGVSNYFCFDMSVPDMLHYIKQKVITASRISELEPEGILSKETAMIWVDGFNYLPYSIKDLMRWLTRNKSVCLVSPELHGRDPKILWTMLKQLPEALLNCPRLMICTDHPELAREFFK</sequence>
<protein>
    <recommendedName>
        <fullName evidence="3">Phosphodiesterase</fullName>
    </recommendedName>
</protein>
<organism evidence="1 2">
    <name type="scientific">Lelliottia wanjuensis</name>
    <dbReference type="NCBI Taxonomy" id="3050585"/>
    <lineage>
        <taxon>Bacteria</taxon>
        <taxon>Pseudomonadati</taxon>
        <taxon>Pseudomonadota</taxon>
        <taxon>Gammaproteobacteria</taxon>
        <taxon>Enterobacterales</taxon>
        <taxon>Enterobacteriaceae</taxon>
        <taxon>Lelliottia</taxon>
    </lineage>
</organism>
<evidence type="ECO:0000313" key="2">
    <source>
        <dbReference type="Proteomes" id="UP001223214"/>
    </source>
</evidence>
<evidence type="ECO:0008006" key="3">
    <source>
        <dbReference type="Google" id="ProtNLM"/>
    </source>
</evidence>
<dbReference type="InterPro" id="IPR017946">
    <property type="entry name" value="PLC-like_Pdiesterase_TIM-brl"/>
</dbReference>
<dbReference type="GO" id="GO:0008081">
    <property type="term" value="F:phosphoric diester hydrolase activity"/>
    <property type="evidence" value="ECO:0007669"/>
    <property type="project" value="InterPro"/>
</dbReference>